<evidence type="ECO:0000256" key="3">
    <source>
        <dbReference type="ARBA" id="ARBA00022692"/>
    </source>
</evidence>
<dbReference type="AlphaFoldDB" id="A0A937FE48"/>
<dbReference type="RefSeq" id="WP_202766922.1">
    <property type="nucleotide sequence ID" value="NZ_JAESWA010000020.1"/>
</dbReference>
<feature type="transmembrane region" description="Helical" evidence="6">
    <location>
        <begin position="47"/>
        <end position="71"/>
    </location>
</feature>
<evidence type="ECO:0000313" key="8">
    <source>
        <dbReference type="EMBL" id="MBL4931538.1"/>
    </source>
</evidence>
<dbReference type="Pfam" id="PF02588">
    <property type="entry name" value="YitT_membrane"/>
    <property type="match status" value="1"/>
</dbReference>
<dbReference type="GO" id="GO:0005886">
    <property type="term" value="C:plasma membrane"/>
    <property type="evidence" value="ECO:0007669"/>
    <property type="project" value="UniProtKB-SubCell"/>
</dbReference>
<keyword evidence="9" id="KW-1185">Reference proteome</keyword>
<dbReference type="CDD" id="cd16380">
    <property type="entry name" value="YitT_C"/>
    <property type="match status" value="1"/>
</dbReference>
<evidence type="ECO:0000313" key="9">
    <source>
        <dbReference type="Proteomes" id="UP000623681"/>
    </source>
</evidence>
<organism evidence="8 9">
    <name type="scientific">Clostridium paridis</name>
    <dbReference type="NCBI Taxonomy" id="2803863"/>
    <lineage>
        <taxon>Bacteria</taxon>
        <taxon>Bacillati</taxon>
        <taxon>Bacillota</taxon>
        <taxon>Clostridia</taxon>
        <taxon>Eubacteriales</taxon>
        <taxon>Clostridiaceae</taxon>
        <taxon>Clostridium</taxon>
    </lineage>
</organism>
<feature type="transmembrane region" description="Helical" evidence="6">
    <location>
        <begin position="171"/>
        <end position="190"/>
    </location>
</feature>
<dbReference type="PANTHER" id="PTHR33545:SF9">
    <property type="entry name" value="UPF0750 MEMBRANE PROTEIN YITE"/>
    <property type="match status" value="1"/>
</dbReference>
<dbReference type="InterPro" id="IPR015867">
    <property type="entry name" value="N-reg_PII/ATP_PRibTrfase_C"/>
</dbReference>
<dbReference type="Gene3D" id="3.30.70.120">
    <property type="match status" value="1"/>
</dbReference>
<keyword evidence="2" id="KW-1003">Cell membrane</keyword>
<dbReference type="InterPro" id="IPR003740">
    <property type="entry name" value="YitT"/>
</dbReference>
<evidence type="ECO:0000256" key="4">
    <source>
        <dbReference type="ARBA" id="ARBA00022989"/>
    </source>
</evidence>
<evidence type="ECO:0000256" key="5">
    <source>
        <dbReference type="ARBA" id="ARBA00023136"/>
    </source>
</evidence>
<sequence length="281" mass="30590">MKKYFKENLLITIGILLTAISLEYFFYPNNIAAGGISGLALVLNKIFGISPGLILIIANIILFALAFILIGGNFGGKSIYASFGLSLVLWLIEKYLSPTAVTHNLVLATVAGSVISSLGIAMVFSQNSSTGGTSIIAKIINKYLHLDIGKCLLITDFIITILAIYTFGVDLGMFGLISVFLIGSMVDKFIEGFNVCKQVFIISSKGEEIVKYILNEVDRGCTVLDGTGGYSKANNQIIFTVVNRRQFIKLKFKIKEIDPRAFITVNDVREVLGEGFTMLEG</sequence>
<reference evidence="8" key="1">
    <citation type="submission" date="2021-01" db="EMBL/GenBank/DDBJ databases">
        <title>Genome public.</title>
        <authorList>
            <person name="Liu C."/>
            <person name="Sun Q."/>
        </authorList>
    </citation>
    <scope>NUCLEOTIDE SEQUENCE</scope>
    <source>
        <strain evidence="8">YIM B02565</strain>
    </source>
</reference>
<feature type="domain" description="DUF2179" evidence="7">
    <location>
        <begin position="219"/>
        <end position="273"/>
    </location>
</feature>
<accession>A0A937FE48</accession>
<evidence type="ECO:0000256" key="6">
    <source>
        <dbReference type="SAM" id="Phobius"/>
    </source>
</evidence>
<evidence type="ECO:0000256" key="1">
    <source>
        <dbReference type="ARBA" id="ARBA00004651"/>
    </source>
</evidence>
<comment type="caution">
    <text evidence="8">The sequence shown here is derived from an EMBL/GenBank/DDBJ whole genome shotgun (WGS) entry which is preliminary data.</text>
</comment>
<feature type="transmembrane region" description="Helical" evidence="6">
    <location>
        <begin position="9"/>
        <end position="27"/>
    </location>
</feature>
<dbReference type="InterPro" id="IPR051461">
    <property type="entry name" value="UPF0750_membrane"/>
</dbReference>
<feature type="transmembrane region" description="Helical" evidence="6">
    <location>
        <begin position="102"/>
        <end position="124"/>
    </location>
</feature>
<keyword evidence="5 6" id="KW-0472">Membrane</keyword>
<dbReference type="PIRSF" id="PIRSF006483">
    <property type="entry name" value="Membrane_protein_YitT"/>
    <property type="match status" value="1"/>
</dbReference>
<evidence type="ECO:0000256" key="2">
    <source>
        <dbReference type="ARBA" id="ARBA00022475"/>
    </source>
</evidence>
<dbReference type="Pfam" id="PF10035">
    <property type="entry name" value="DUF2179"/>
    <property type="match status" value="1"/>
</dbReference>
<keyword evidence="3 6" id="KW-0812">Transmembrane</keyword>
<dbReference type="PANTHER" id="PTHR33545">
    <property type="entry name" value="UPF0750 MEMBRANE PROTEIN YITT-RELATED"/>
    <property type="match status" value="1"/>
</dbReference>
<gene>
    <name evidence="8" type="ORF">JK634_06955</name>
</gene>
<dbReference type="Proteomes" id="UP000623681">
    <property type="component" value="Unassembled WGS sequence"/>
</dbReference>
<proteinExistence type="predicted"/>
<feature type="transmembrane region" description="Helical" evidence="6">
    <location>
        <begin position="78"/>
        <end position="96"/>
    </location>
</feature>
<dbReference type="InterPro" id="IPR019264">
    <property type="entry name" value="DUF2179"/>
</dbReference>
<protein>
    <submittedName>
        <fullName evidence="8">YitT family protein</fullName>
    </submittedName>
</protein>
<keyword evidence="4 6" id="KW-1133">Transmembrane helix</keyword>
<dbReference type="EMBL" id="JAESWA010000020">
    <property type="protein sequence ID" value="MBL4931538.1"/>
    <property type="molecule type" value="Genomic_DNA"/>
</dbReference>
<name>A0A937FE48_9CLOT</name>
<comment type="subcellular location">
    <subcellularLocation>
        <location evidence="1">Cell membrane</location>
        <topology evidence="1">Multi-pass membrane protein</topology>
    </subcellularLocation>
</comment>
<evidence type="ECO:0000259" key="7">
    <source>
        <dbReference type="Pfam" id="PF10035"/>
    </source>
</evidence>